<comment type="caution">
    <text evidence="2">The sequence shown here is derived from an EMBL/GenBank/DDBJ whole genome shotgun (WGS) entry which is preliminary data.</text>
</comment>
<keyword evidence="1" id="KW-1133">Transmembrane helix</keyword>
<reference evidence="2 3" key="1">
    <citation type="submission" date="2008-10" db="EMBL/GenBank/DDBJ databases">
        <authorList>
            <person name="Fulton L."/>
            <person name="Clifton S."/>
            <person name="Fulton B."/>
            <person name="Xu J."/>
            <person name="Minx P."/>
            <person name="Pepin K.H."/>
            <person name="Johnson M."/>
            <person name="Bhonagiri V."/>
            <person name="Nash W.E."/>
            <person name="Mardis E.R."/>
            <person name="Wilson R.K."/>
        </authorList>
    </citation>
    <scope>NUCLEOTIDE SEQUENCE [LARGE SCALE GENOMIC DNA]</scope>
    <source>
        <strain evidence="2 3">DSM 3989</strain>
    </source>
</reference>
<evidence type="ECO:0000313" key="3">
    <source>
        <dbReference type="Proteomes" id="UP000004315"/>
    </source>
</evidence>
<dbReference type="Proteomes" id="UP000004315">
    <property type="component" value="Unassembled WGS sequence"/>
</dbReference>
<dbReference type="RefSeq" id="WP_003864108.1">
    <property type="nucleotide sequence ID" value="NZ_DS996840.1"/>
</dbReference>
<organism evidence="2 3">
    <name type="scientific">Holdemanella biformis DSM 3989</name>
    <dbReference type="NCBI Taxonomy" id="518637"/>
    <lineage>
        <taxon>Bacteria</taxon>
        <taxon>Bacillati</taxon>
        <taxon>Bacillota</taxon>
        <taxon>Erysipelotrichia</taxon>
        <taxon>Erysipelotrichales</taxon>
        <taxon>Erysipelotrichaceae</taxon>
        <taxon>Holdemanella</taxon>
    </lineage>
</organism>
<gene>
    <name evidence="2" type="ORF">EUBIFOR_00296</name>
</gene>
<feature type="transmembrane region" description="Helical" evidence="1">
    <location>
        <begin position="74"/>
        <end position="94"/>
    </location>
</feature>
<dbReference type="HOGENOM" id="CLU_135496_0_0_9"/>
<evidence type="ECO:0000313" key="2">
    <source>
        <dbReference type="EMBL" id="EEC91113.1"/>
    </source>
</evidence>
<evidence type="ECO:0000256" key="1">
    <source>
        <dbReference type="SAM" id="Phobius"/>
    </source>
</evidence>
<feature type="transmembrane region" description="Helical" evidence="1">
    <location>
        <begin position="36"/>
        <end position="54"/>
    </location>
</feature>
<name>B7C7Z4_9FIRM</name>
<keyword evidence="1" id="KW-0472">Membrane</keyword>
<dbReference type="AlphaFoldDB" id="B7C7Z4"/>
<proteinExistence type="predicted"/>
<feature type="transmembrane region" description="Helical" evidence="1">
    <location>
        <begin position="100"/>
        <end position="119"/>
    </location>
</feature>
<keyword evidence="1" id="KW-0812">Transmembrane</keyword>
<dbReference type="EMBL" id="ABYT01000023">
    <property type="protein sequence ID" value="EEC91113.1"/>
    <property type="molecule type" value="Genomic_DNA"/>
</dbReference>
<protein>
    <submittedName>
        <fullName evidence="2">Uncharacterized protein</fullName>
    </submittedName>
</protein>
<keyword evidence="3" id="KW-1185">Reference proteome</keyword>
<reference evidence="2 3" key="2">
    <citation type="submission" date="2008-11" db="EMBL/GenBank/DDBJ databases">
        <title>Draft genome sequence of Eubacterium biforme (DSM 3989).</title>
        <authorList>
            <person name="Sudarsanam P."/>
            <person name="Ley R."/>
            <person name="Guruge J."/>
            <person name="Turnbaugh P.J."/>
            <person name="Mahowald M."/>
            <person name="Liep D."/>
            <person name="Gordon J."/>
        </authorList>
    </citation>
    <scope>NUCLEOTIDE SEQUENCE [LARGE SCALE GENOMIC DNA]</scope>
    <source>
        <strain evidence="2 3">DSM 3989</strain>
    </source>
</reference>
<dbReference type="eggNOG" id="ENOG5032U6Z">
    <property type="taxonomic scope" value="Bacteria"/>
</dbReference>
<dbReference type="OrthoDB" id="3240444at2"/>
<sequence length="123" mass="13345">MKKENFMSMILGTIGGILFAIGMCMCMIKEWNTFNQGIVVGAVGLVVLLLMLFVRRKMQGKPAIKFNRKTVAIFILAVVGALVLGVGMCMTMVWQGLLMQGIIVGVIGIVLLQSLIPLCKGIK</sequence>
<accession>B7C7Z4</accession>